<evidence type="ECO:0000256" key="7">
    <source>
        <dbReference type="ARBA" id="ARBA00023004"/>
    </source>
</evidence>
<evidence type="ECO:0000256" key="3">
    <source>
        <dbReference type="ARBA" id="ARBA00022723"/>
    </source>
</evidence>
<evidence type="ECO:0000256" key="5">
    <source>
        <dbReference type="ARBA" id="ARBA00022808"/>
    </source>
</evidence>
<dbReference type="EC" id="3.5.2.7" evidence="2"/>
<dbReference type="HAMAP" id="MF_00372">
    <property type="entry name" value="HutI"/>
    <property type="match status" value="1"/>
</dbReference>
<dbReference type="Pfam" id="PF01979">
    <property type="entry name" value="Amidohydro_1"/>
    <property type="match status" value="1"/>
</dbReference>
<dbReference type="GO" id="GO:0005737">
    <property type="term" value="C:cytoplasm"/>
    <property type="evidence" value="ECO:0007669"/>
    <property type="project" value="InterPro"/>
</dbReference>
<dbReference type="SUPFAM" id="SSF51338">
    <property type="entry name" value="Composite domain of metallo-dependent hydrolases"/>
    <property type="match status" value="2"/>
</dbReference>
<evidence type="ECO:0000259" key="8">
    <source>
        <dbReference type="Pfam" id="PF01979"/>
    </source>
</evidence>
<evidence type="ECO:0000256" key="6">
    <source>
        <dbReference type="ARBA" id="ARBA00022833"/>
    </source>
</evidence>
<reference evidence="9" key="1">
    <citation type="submission" date="2020-05" db="EMBL/GenBank/DDBJ databases">
        <authorList>
            <person name="Chiriac C."/>
            <person name="Salcher M."/>
            <person name="Ghai R."/>
            <person name="Kavagutti S V."/>
        </authorList>
    </citation>
    <scope>NUCLEOTIDE SEQUENCE</scope>
</reference>
<sequence length="385" mass="41295">MTTLLRNIGELVTNDPQWGDRFGILNNAAIEFRNGVITWVGPDSDAPSKVDSADEILDAEGRAVVPGFVDSHTHLAFAGERSHEFEARMAGNAYTAGGITITVAATRAATDDELRELIRLRIAEMRTQGTTTVEIKTGYGLSVEHEVRLARIASEFTEYVTFLGAHVVPDEYLGNEDAYVDLVCGEMLDAVAPFVTAIDVFCEDGAFTVDQSERILAAGRERGLLTHIHAAQLGQSDSVRMAVEHQVASVDHGTFLSDSDIDALAKSETVLTLLPGSDFSTRQPYPDARRLIDAGITVALATNCNPGSSYTSSMAFCIAIAVRDMGMTPTEALWAATQGGATALGSPTLGNFTIGSNAEIVELDAPNHIHLAYRPGVNLVRRVWG</sequence>
<dbReference type="InterPro" id="IPR006680">
    <property type="entry name" value="Amidohydro-rel"/>
</dbReference>
<organism evidence="9">
    <name type="scientific">freshwater metagenome</name>
    <dbReference type="NCBI Taxonomy" id="449393"/>
    <lineage>
        <taxon>unclassified sequences</taxon>
        <taxon>metagenomes</taxon>
        <taxon>ecological metagenomes</taxon>
    </lineage>
</organism>
<dbReference type="PANTHER" id="PTHR42752">
    <property type="entry name" value="IMIDAZOLONEPROPIONASE"/>
    <property type="match status" value="1"/>
</dbReference>
<keyword evidence="3" id="KW-0479">Metal-binding</keyword>
<dbReference type="InterPro" id="IPR032466">
    <property type="entry name" value="Metal_Hydrolase"/>
</dbReference>
<feature type="domain" description="Amidohydrolase-related" evidence="8">
    <location>
        <begin position="64"/>
        <end position="365"/>
    </location>
</feature>
<evidence type="ECO:0000256" key="4">
    <source>
        <dbReference type="ARBA" id="ARBA00022801"/>
    </source>
</evidence>
<keyword evidence="4" id="KW-0378">Hydrolase</keyword>
<evidence type="ECO:0000313" key="9">
    <source>
        <dbReference type="EMBL" id="CAB4531457.1"/>
    </source>
</evidence>
<dbReference type="EMBL" id="CAEZSG010000011">
    <property type="protein sequence ID" value="CAB4531457.1"/>
    <property type="molecule type" value="Genomic_DNA"/>
</dbReference>
<name>A0A6J6AYK4_9ZZZZ</name>
<dbReference type="SUPFAM" id="SSF51556">
    <property type="entry name" value="Metallo-dependent hydrolases"/>
    <property type="match status" value="1"/>
</dbReference>
<dbReference type="Gene3D" id="2.30.40.10">
    <property type="entry name" value="Urease, subunit C, domain 1"/>
    <property type="match status" value="1"/>
</dbReference>
<dbReference type="Gene3D" id="3.20.20.140">
    <property type="entry name" value="Metal-dependent hydrolases"/>
    <property type="match status" value="1"/>
</dbReference>
<dbReference type="GO" id="GO:0046872">
    <property type="term" value="F:metal ion binding"/>
    <property type="evidence" value="ECO:0007669"/>
    <property type="project" value="UniProtKB-KW"/>
</dbReference>
<dbReference type="InterPro" id="IPR011059">
    <property type="entry name" value="Metal-dep_hydrolase_composite"/>
</dbReference>
<dbReference type="AlphaFoldDB" id="A0A6J6AYK4"/>
<keyword evidence="6" id="KW-0862">Zinc</keyword>
<evidence type="ECO:0000256" key="2">
    <source>
        <dbReference type="ARBA" id="ARBA00012864"/>
    </source>
</evidence>
<keyword evidence="7" id="KW-0408">Iron</keyword>
<dbReference type="PANTHER" id="PTHR42752:SF1">
    <property type="entry name" value="IMIDAZOLONEPROPIONASE-RELATED"/>
    <property type="match status" value="1"/>
</dbReference>
<gene>
    <name evidence="9" type="ORF">UFOPK1413_00141</name>
</gene>
<comment type="pathway">
    <text evidence="1">Amino-acid degradation.</text>
</comment>
<protein>
    <recommendedName>
        <fullName evidence="2">imidazolonepropionase</fullName>
        <ecNumber evidence="2">3.5.2.7</ecNumber>
    </recommendedName>
</protein>
<dbReference type="InterPro" id="IPR005920">
    <property type="entry name" value="HutI"/>
</dbReference>
<accession>A0A6J6AYK4</accession>
<dbReference type="GO" id="GO:0050480">
    <property type="term" value="F:imidazolonepropionase activity"/>
    <property type="evidence" value="ECO:0007669"/>
    <property type="project" value="UniProtKB-EC"/>
</dbReference>
<evidence type="ECO:0000256" key="1">
    <source>
        <dbReference type="ARBA" id="ARBA00005023"/>
    </source>
</evidence>
<keyword evidence="5" id="KW-0369">Histidine metabolism</keyword>
<dbReference type="NCBIfam" id="TIGR01224">
    <property type="entry name" value="hutI"/>
    <property type="match status" value="1"/>
</dbReference>
<dbReference type="GO" id="GO:0019556">
    <property type="term" value="P:L-histidine catabolic process to glutamate and formamide"/>
    <property type="evidence" value="ECO:0007669"/>
    <property type="project" value="InterPro"/>
</dbReference>
<proteinExistence type="inferred from homology"/>